<gene>
    <name evidence="14" type="ordered locus">Clos_0935</name>
</gene>
<evidence type="ECO:0000256" key="11">
    <source>
        <dbReference type="SAM" id="Phobius"/>
    </source>
</evidence>
<feature type="transmembrane region" description="Helical" evidence="11">
    <location>
        <begin position="165"/>
        <end position="190"/>
    </location>
</feature>
<evidence type="ECO:0000256" key="10">
    <source>
        <dbReference type="ARBA" id="ARBA00093659"/>
    </source>
</evidence>
<keyword evidence="8 11" id="KW-0472">Membrane</keyword>
<evidence type="ECO:0000313" key="14">
    <source>
        <dbReference type="EMBL" id="ABW18482.1"/>
    </source>
</evidence>
<evidence type="ECO:0000259" key="13">
    <source>
        <dbReference type="Pfam" id="PF21082"/>
    </source>
</evidence>
<name>A8MF03_ALKOO</name>
<proteinExistence type="inferred from homology"/>
<keyword evidence="3" id="KW-1003">Cell membrane</keyword>
<dbReference type="InterPro" id="IPR030192">
    <property type="entry name" value="YbdG"/>
</dbReference>
<reference evidence="15" key="1">
    <citation type="submission" date="2007-10" db="EMBL/GenBank/DDBJ databases">
        <title>Complete genome of Alkaliphilus oremlandii OhILAs.</title>
        <authorList>
            <person name="Copeland A."/>
            <person name="Lucas S."/>
            <person name="Lapidus A."/>
            <person name="Barry K."/>
            <person name="Detter J.C."/>
            <person name="Glavina del Rio T."/>
            <person name="Hammon N."/>
            <person name="Israni S."/>
            <person name="Dalin E."/>
            <person name="Tice H."/>
            <person name="Pitluck S."/>
            <person name="Chain P."/>
            <person name="Malfatti S."/>
            <person name="Shin M."/>
            <person name="Vergez L."/>
            <person name="Schmutz J."/>
            <person name="Larimer F."/>
            <person name="Land M."/>
            <person name="Hauser L."/>
            <person name="Kyrpides N."/>
            <person name="Mikhailova N."/>
            <person name="Stolz J.F."/>
            <person name="Dawson A."/>
            <person name="Fisher E."/>
            <person name="Crable B."/>
            <person name="Perera E."/>
            <person name="Lisak J."/>
            <person name="Ranganathan M."/>
            <person name="Basu P."/>
            <person name="Richardson P."/>
        </authorList>
    </citation>
    <scope>NUCLEOTIDE SEQUENCE [LARGE SCALE GENOMIC DNA]</scope>
    <source>
        <strain evidence="15">OhILAs</strain>
    </source>
</reference>
<dbReference type="KEGG" id="aoe:Clos_0935"/>
<dbReference type="InterPro" id="IPR023408">
    <property type="entry name" value="MscS_beta-dom_sf"/>
</dbReference>
<evidence type="ECO:0000259" key="12">
    <source>
        <dbReference type="Pfam" id="PF00924"/>
    </source>
</evidence>
<dbReference type="InterPro" id="IPR010920">
    <property type="entry name" value="LSM_dom_sf"/>
</dbReference>
<keyword evidence="7" id="KW-0346">Stress response</keyword>
<dbReference type="GO" id="GO:0005886">
    <property type="term" value="C:plasma membrane"/>
    <property type="evidence" value="ECO:0007669"/>
    <property type="project" value="UniProtKB-SubCell"/>
</dbReference>
<dbReference type="Pfam" id="PF00924">
    <property type="entry name" value="MS_channel_2nd"/>
    <property type="match status" value="1"/>
</dbReference>
<evidence type="ECO:0000313" key="15">
    <source>
        <dbReference type="Proteomes" id="UP000000269"/>
    </source>
</evidence>
<dbReference type="InterPro" id="IPR049278">
    <property type="entry name" value="MS_channel_C"/>
</dbReference>
<evidence type="ECO:0000256" key="6">
    <source>
        <dbReference type="ARBA" id="ARBA00022989"/>
    </source>
</evidence>
<dbReference type="Proteomes" id="UP000000269">
    <property type="component" value="Chromosome"/>
</dbReference>
<evidence type="ECO:0000256" key="3">
    <source>
        <dbReference type="ARBA" id="ARBA00022475"/>
    </source>
</evidence>
<evidence type="ECO:0000256" key="8">
    <source>
        <dbReference type="ARBA" id="ARBA00023136"/>
    </source>
</evidence>
<keyword evidence="6 11" id="KW-1133">Transmembrane helix</keyword>
<feature type="transmembrane region" description="Helical" evidence="11">
    <location>
        <begin position="93"/>
        <end position="113"/>
    </location>
</feature>
<dbReference type="SUPFAM" id="SSF50182">
    <property type="entry name" value="Sm-like ribonucleoproteins"/>
    <property type="match status" value="1"/>
</dbReference>
<keyword evidence="5 11" id="KW-0812">Transmembrane</keyword>
<comment type="subcellular location">
    <subcellularLocation>
        <location evidence="1">Cell inner membrane</location>
        <topology evidence="1">Multi-pass membrane protein</topology>
    </subcellularLocation>
</comment>
<dbReference type="AlphaFoldDB" id="A8MF03"/>
<evidence type="ECO:0000256" key="7">
    <source>
        <dbReference type="ARBA" id="ARBA00023016"/>
    </source>
</evidence>
<feature type="domain" description="Mechanosensitive ion channel MscS C-terminal" evidence="13">
    <location>
        <begin position="333"/>
        <end position="393"/>
    </location>
</feature>
<keyword evidence="4" id="KW-0997">Cell inner membrane</keyword>
<dbReference type="RefSeq" id="WP_012158794.1">
    <property type="nucleotide sequence ID" value="NC_009922.1"/>
</dbReference>
<keyword evidence="15" id="KW-1185">Reference proteome</keyword>
<evidence type="ECO:0000256" key="5">
    <source>
        <dbReference type="ARBA" id="ARBA00022692"/>
    </source>
</evidence>
<evidence type="ECO:0000256" key="2">
    <source>
        <dbReference type="ARBA" id="ARBA00008017"/>
    </source>
</evidence>
<dbReference type="Pfam" id="PF21082">
    <property type="entry name" value="MS_channel_3rd"/>
    <property type="match status" value="1"/>
</dbReference>
<dbReference type="GO" id="GO:0071470">
    <property type="term" value="P:cellular response to osmotic stress"/>
    <property type="evidence" value="ECO:0007669"/>
    <property type="project" value="InterPro"/>
</dbReference>
<evidence type="ECO:0000256" key="1">
    <source>
        <dbReference type="ARBA" id="ARBA00004429"/>
    </source>
</evidence>
<comment type="similarity">
    <text evidence="2">Belongs to the MscS (TC 1.A.23) family.</text>
</comment>
<organism evidence="14 15">
    <name type="scientific">Alkaliphilus oremlandii (strain OhILAs)</name>
    <name type="common">Clostridium oremlandii (strain OhILAs)</name>
    <dbReference type="NCBI Taxonomy" id="350688"/>
    <lineage>
        <taxon>Bacteria</taxon>
        <taxon>Bacillati</taxon>
        <taxon>Bacillota</taxon>
        <taxon>Clostridia</taxon>
        <taxon>Peptostreptococcales</taxon>
        <taxon>Natronincolaceae</taxon>
        <taxon>Alkaliphilus</taxon>
    </lineage>
</organism>
<dbReference type="eggNOG" id="COG0668">
    <property type="taxonomic scope" value="Bacteria"/>
</dbReference>
<feature type="transmembrane region" description="Helical" evidence="11">
    <location>
        <begin position="20"/>
        <end position="42"/>
    </location>
</feature>
<dbReference type="FunFam" id="2.30.30.60:FF:000002">
    <property type="entry name" value="Mechanosensitive ion channel family protein"/>
    <property type="match status" value="1"/>
</dbReference>
<accession>A8MF03</accession>
<dbReference type="PANTHER" id="PTHR30414">
    <property type="entry name" value="MINICONDUCTANCE MECHANOSENSITIVE CHANNEL YBDG"/>
    <property type="match status" value="1"/>
</dbReference>
<dbReference type="GO" id="GO:0008381">
    <property type="term" value="F:mechanosensitive monoatomic ion channel activity"/>
    <property type="evidence" value="ECO:0007669"/>
    <property type="project" value="InterPro"/>
</dbReference>
<dbReference type="EMBL" id="CP000853">
    <property type="protein sequence ID" value="ABW18482.1"/>
    <property type="molecule type" value="Genomic_DNA"/>
</dbReference>
<dbReference type="STRING" id="350688.Clos_0935"/>
<dbReference type="Gene3D" id="2.30.30.60">
    <property type="match status" value="1"/>
</dbReference>
<sequence>MIKFIYDLLLNYNFNERLSIFLSNILAIIFIILTCIVADFVVQKVLLRTLTAYIKRTKNKWDDIFLEKKVFETLSRIVPGALIHLWAPVFPTYQILIQRIAFSYIIFIILLTLDKSLDTIHHIYQEFPVSKARPIKGYLQVIKIVVYVIGIIVIISVLINRSPLILLSGIGAATAVFILVFQNSILGLVASIQLTSNNMLQIGDWIEMQKYEADGNVIDISLHTVKVQNWDKTITTIPTHVLISDSFKNWRGMQEAGARQIKRSIHIDMTSIKFCNEEMLDRFKEIEYIKNYIEEKTLEIDHHNQKLNAIPSNMVNGRHLTNIGVFRMYITNYLKHHPNVHKDMIQVVRQLQPTANGLPIEIYVFSKEILSVKYEAIQSDIFDHILAIIPEFDLRLYQSPTGHDFKNLNS</sequence>
<feature type="transmembrane region" description="Helical" evidence="11">
    <location>
        <begin position="141"/>
        <end position="159"/>
    </location>
</feature>
<dbReference type="PANTHER" id="PTHR30414:SF0">
    <property type="entry name" value="MINICONDUCTANCE MECHANOSENSITIVE CHANNEL YBDG"/>
    <property type="match status" value="1"/>
</dbReference>
<feature type="domain" description="Mechanosensitive ion channel MscS" evidence="12">
    <location>
        <begin position="183"/>
        <end position="251"/>
    </location>
</feature>
<evidence type="ECO:0000256" key="9">
    <source>
        <dbReference type="ARBA" id="ARBA00093630"/>
    </source>
</evidence>
<protein>
    <recommendedName>
        <fullName evidence="9">Mechanosensing system component YbdG</fullName>
    </recommendedName>
    <alternativeName>
        <fullName evidence="10">Mechanosensitive channel homolog YbdG</fullName>
    </alternativeName>
</protein>
<evidence type="ECO:0000256" key="4">
    <source>
        <dbReference type="ARBA" id="ARBA00022519"/>
    </source>
</evidence>
<dbReference type="HOGENOM" id="CLU_045354_1_0_9"/>
<dbReference type="InterPro" id="IPR006685">
    <property type="entry name" value="MscS_channel_2nd"/>
</dbReference>